<feature type="transmembrane region" description="Helical" evidence="5">
    <location>
        <begin position="65"/>
        <end position="83"/>
    </location>
</feature>
<dbReference type="AlphaFoldDB" id="A0A1G2BVR0"/>
<evidence type="ECO:0000256" key="1">
    <source>
        <dbReference type="ARBA" id="ARBA00004141"/>
    </source>
</evidence>
<keyword evidence="4 5" id="KW-0472">Membrane</keyword>
<comment type="subcellular location">
    <subcellularLocation>
        <location evidence="1">Membrane</location>
        <topology evidence="1">Multi-pass membrane protein</topology>
    </subcellularLocation>
</comment>
<sequence length="102" mass="11571">MEVDKKDIEENSVVAALGYIYILCLLPLLFKRKSKFAQWHAKQGLLLFGVEILLGWFFAVPIVGWALGILVMLLALLGVVNALNGNFWEMPFLGRYAKKLKF</sequence>
<accession>A0A1G2BVR0</accession>
<evidence type="ECO:0000313" key="7">
    <source>
        <dbReference type="Proteomes" id="UP000177626"/>
    </source>
</evidence>
<organism evidence="6 7">
    <name type="scientific">Candidatus Komeilibacteria bacterium RIFOXYC1_FULL_37_11</name>
    <dbReference type="NCBI Taxonomy" id="1798555"/>
    <lineage>
        <taxon>Bacteria</taxon>
        <taxon>Candidatus Komeiliibacteriota</taxon>
    </lineage>
</organism>
<evidence type="ECO:0000256" key="3">
    <source>
        <dbReference type="ARBA" id="ARBA00022989"/>
    </source>
</evidence>
<dbReference type="EMBL" id="MHKQ01000026">
    <property type="protein sequence ID" value="OGY93233.1"/>
    <property type="molecule type" value="Genomic_DNA"/>
</dbReference>
<comment type="caution">
    <text evidence="6">The sequence shown here is derived from an EMBL/GenBank/DDBJ whole genome shotgun (WGS) entry which is preliminary data.</text>
</comment>
<evidence type="ECO:0000256" key="4">
    <source>
        <dbReference type="ARBA" id="ARBA00023136"/>
    </source>
</evidence>
<dbReference type="Pfam" id="PF09685">
    <property type="entry name" value="MamF_MmsF"/>
    <property type="match status" value="1"/>
</dbReference>
<evidence type="ECO:0000256" key="2">
    <source>
        <dbReference type="ARBA" id="ARBA00022692"/>
    </source>
</evidence>
<evidence type="ECO:0000256" key="5">
    <source>
        <dbReference type="SAM" id="Phobius"/>
    </source>
</evidence>
<gene>
    <name evidence="6" type="ORF">A2406_03415</name>
</gene>
<name>A0A1G2BVR0_9BACT</name>
<evidence type="ECO:0008006" key="8">
    <source>
        <dbReference type="Google" id="ProtNLM"/>
    </source>
</evidence>
<dbReference type="InterPro" id="IPR019109">
    <property type="entry name" value="MamF_MmsF"/>
</dbReference>
<proteinExistence type="predicted"/>
<dbReference type="Proteomes" id="UP000177626">
    <property type="component" value="Unassembled WGS sequence"/>
</dbReference>
<feature type="transmembrane region" description="Helical" evidence="5">
    <location>
        <begin position="12"/>
        <end position="30"/>
    </location>
</feature>
<evidence type="ECO:0000313" key="6">
    <source>
        <dbReference type="EMBL" id="OGY93233.1"/>
    </source>
</evidence>
<feature type="transmembrane region" description="Helical" evidence="5">
    <location>
        <begin position="42"/>
        <end position="59"/>
    </location>
</feature>
<reference evidence="6 7" key="1">
    <citation type="journal article" date="2016" name="Nat. Commun.">
        <title>Thousands of microbial genomes shed light on interconnected biogeochemical processes in an aquifer system.</title>
        <authorList>
            <person name="Anantharaman K."/>
            <person name="Brown C.T."/>
            <person name="Hug L.A."/>
            <person name="Sharon I."/>
            <person name="Castelle C.J."/>
            <person name="Probst A.J."/>
            <person name="Thomas B.C."/>
            <person name="Singh A."/>
            <person name="Wilkins M.J."/>
            <person name="Karaoz U."/>
            <person name="Brodie E.L."/>
            <person name="Williams K.H."/>
            <person name="Hubbard S.S."/>
            <person name="Banfield J.F."/>
        </authorList>
    </citation>
    <scope>NUCLEOTIDE SEQUENCE [LARGE SCALE GENOMIC DNA]</scope>
</reference>
<keyword evidence="2 5" id="KW-0812">Transmembrane</keyword>
<protein>
    <recommendedName>
        <fullName evidence="8">DUF4870 domain-containing protein</fullName>
    </recommendedName>
</protein>
<keyword evidence="3 5" id="KW-1133">Transmembrane helix</keyword>